<dbReference type="InterPro" id="IPR015500">
    <property type="entry name" value="Peptidase_S8_subtilisin-rel"/>
</dbReference>
<dbReference type="PANTHER" id="PTHR42884">
    <property type="entry name" value="PROPROTEIN CONVERTASE SUBTILISIN/KEXIN-RELATED"/>
    <property type="match status" value="1"/>
</dbReference>
<dbReference type="PROSITE" id="PS51257">
    <property type="entry name" value="PROKAR_LIPOPROTEIN"/>
    <property type="match status" value="1"/>
</dbReference>
<dbReference type="Gene3D" id="2.60.120.260">
    <property type="entry name" value="Galactose-binding domain-like"/>
    <property type="match status" value="1"/>
</dbReference>
<dbReference type="PROSITE" id="PS00136">
    <property type="entry name" value="SUBTILASE_ASP"/>
    <property type="match status" value="1"/>
</dbReference>
<evidence type="ECO:0000259" key="10">
    <source>
        <dbReference type="PROSITE" id="PS51829"/>
    </source>
</evidence>
<sequence>MKKNNLKLSVLSTAILLTLAGCVDSDPKPEPKADSAPTASNVTVTGLKQWVPSTGTINTRDADNDAITLTFSENGEEVTAENGVYTFSNGVLELNSDMSYSFISLTGESAEIEYTATANGKSATAKIMVDAAMGDPLINQQWHLRNTGQKAYALSDEMKEGLITLYVSFGETEEEARAKVEGWFEEDEAKLIAGEDMNVVGAYKQGVTGAGVTAVVVDSGLEIRHEDLEPNVIPNRSLNLNDGALDKTDPTSTSISGDHGTSVAGLIAAKGWNGLGGQGVSPDTNLIGMNYLGSGKVEQTEYLIHGFPGSGIGANDNVGVFNRSYGLGWPTHFGYSELDEAIESYPNLMLRGGKGALTMKSAGNSFEDDRNEGSVCSENGANDLGLTCYNASFEPSQVHPYYLSVAAVNTDGKHTSYSAAGANVFVSAPSGEYGRYAPAMVTTDQMTCLSGYSGFNGGTIAAWSNFYGADFAASQFPFNYPGHEDNASCNYTSTFNGTSSAAPNASGVVSLILSANPSLTWRDVKHILAATSTMNDPENEAISFMIGETEFVAHQGWVENAAGFYFNNLYGFGRVNAGDAVAMAKSYDKDLGEQVITEWIGAGSAVDEAAMASAIPDNNAEGLTYKIEITEDIAVEAMQFKFDIFSAEMGYGDANGNQTTAGMDLAIEVTSPSGTKSMILSSKQAITYPSYSFENGEQPGYILKDGVFLSNAFYGESGMGEWTIRILDTSAESFATADGGAMGYLGYANNVTESILEGIAVRAYGHEK</sequence>
<dbReference type="InterPro" id="IPR023827">
    <property type="entry name" value="Peptidase_S8_Asp-AS"/>
</dbReference>
<dbReference type="EMBL" id="SAWY01000001">
    <property type="protein sequence ID" value="TPH19247.1"/>
    <property type="molecule type" value="Genomic_DNA"/>
</dbReference>
<dbReference type="Gene3D" id="3.40.50.200">
    <property type="entry name" value="Peptidase S8/S53 domain"/>
    <property type="match status" value="1"/>
</dbReference>
<evidence type="ECO:0000313" key="12">
    <source>
        <dbReference type="Proteomes" id="UP000315303"/>
    </source>
</evidence>
<evidence type="ECO:0000256" key="2">
    <source>
        <dbReference type="ARBA" id="ARBA00022670"/>
    </source>
</evidence>
<protein>
    <submittedName>
        <fullName evidence="11">Serine protease</fullName>
    </submittedName>
</protein>
<dbReference type="GO" id="GO:0016020">
    <property type="term" value="C:membrane"/>
    <property type="evidence" value="ECO:0007669"/>
    <property type="project" value="TreeGrafter"/>
</dbReference>
<dbReference type="InterPro" id="IPR008979">
    <property type="entry name" value="Galactose-bd-like_sf"/>
</dbReference>
<dbReference type="RefSeq" id="WP_140600816.1">
    <property type="nucleotide sequence ID" value="NZ_SAWY01000001.1"/>
</dbReference>
<evidence type="ECO:0000256" key="8">
    <source>
        <dbReference type="PROSITE-ProRule" id="PRU01240"/>
    </source>
</evidence>
<dbReference type="GO" id="GO:0004252">
    <property type="term" value="F:serine-type endopeptidase activity"/>
    <property type="evidence" value="ECO:0007669"/>
    <property type="project" value="UniProtKB-UniRule"/>
</dbReference>
<dbReference type="InterPro" id="IPR034182">
    <property type="entry name" value="Kexin/furin"/>
</dbReference>
<dbReference type="PRINTS" id="PR00723">
    <property type="entry name" value="SUBTILISIN"/>
</dbReference>
<dbReference type="GO" id="GO:0016485">
    <property type="term" value="P:protein processing"/>
    <property type="evidence" value="ECO:0007669"/>
    <property type="project" value="TreeGrafter"/>
</dbReference>
<dbReference type="SUPFAM" id="SSF52743">
    <property type="entry name" value="Subtilisin-like"/>
    <property type="match status" value="1"/>
</dbReference>
<evidence type="ECO:0000313" key="11">
    <source>
        <dbReference type="EMBL" id="TPH19247.1"/>
    </source>
</evidence>
<comment type="similarity">
    <text evidence="1">Belongs to the peptidase S8 family. Furin subfamily.</text>
</comment>
<accession>A0A502LHL6</accession>
<dbReference type="GO" id="GO:0005737">
    <property type="term" value="C:cytoplasm"/>
    <property type="evidence" value="ECO:0007669"/>
    <property type="project" value="UniProtKB-ARBA"/>
</dbReference>
<dbReference type="PROSITE" id="PS51892">
    <property type="entry name" value="SUBTILASE"/>
    <property type="match status" value="1"/>
</dbReference>
<dbReference type="AlphaFoldDB" id="A0A502LHL6"/>
<dbReference type="SUPFAM" id="SSF49785">
    <property type="entry name" value="Galactose-binding domain-like"/>
    <property type="match status" value="1"/>
</dbReference>
<evidence type="ECO:0000256" key="9">
    <source>
        <dbReference type="SAM" id="SignalP"/>
    </source>
</evidence>
<evidence type="ECO:0000256" key="5">
    <source>
        <dbReference type="ARBA" id="ARBA00022825"/>
    </source>
</evidence>
<keyword evidence="2 8" id="KW-0645">Protease</keyword>
<evidence type="ECO:0000256" key="3">
    <source>
        <dbReference type="ARBA" id="ARBA00022729"/>
    </source>
</evidence>
<evidence type="ECO:0000256" key="6">
    <source>
        <dbReference type="ARBA" id="ARBA00022837"/>
    </source>
</evidence>
<organism evidence="11 12">
    <name type="scientific">Litorilituus lipolyticus</name>
    <dbReference type="NCBI Taxonomy" id="2491017"/>
    <lineage>
        <taxon>Bacteria</taxon>
        <taxon>Pseudomonadati</taxon>
        <taxon>Pseudomonadota</taxon>
        <taxon>Gammaproteobacteria</taxon>
        <taxon>Alteromonadales</taxon>
        <taxon>Colwelliaceae</taxon>
        <taxon>Litorilituus</taxon>
    </lineage>
</organism>
<feature type="chain" id="PRO_5021416284" evidence="9">
    <location>
        <begin position="26"/>
        <end position="768"/>
    </location>
</feature>
<dbReference type="PROSITE" id="PS00137">
    <property type="entry name" value="SUBTILASE_HIS"/>
    <property type="match status" value="1"/>
</dbReference>
<dbReference type="Pfam" id="PF01483">
    <property type="entry name" value="P_proprotein"/>
    <property type="match status" value="1"/>
</dbReference>
<keyword evidence="4 8" id="KW-0378">Hydrolase</keyword>
<feature type="signal peptide" evidence="9">
    <location>
        <begin position="1"/>
        <end position="25"/>
    </location>
</feature>
<gene>
    <name evidence="11" type="ORF">EPA86_00525</name>
</gene>
<evidence type="ECO:0000256" key="4">
    <source>
        <dbReference type="ARBA" id="ARBA00022801"/>
    </source>
</evidence>
<feature type="active site" description="Charge relay system" evidence="7 8">
    <location>
        <position position="499"/>
    </location>
</feature>
<evidence type="ECO:0000256" key="7">
    <source>
        <dbReference type="PIRSR" id="PIRSR615500-1"/>
    </source>
</evidence>
<dbReference type="PROSITE" id="PS00138">
    <property type="entry name" value="SUBTILASE_SER"/>
    <property type="match status" value="1"/>
</dbReference>
<dbReference type="OrthoDB" id="9790784at2"/>
<dbReference type="GO" id="GO:0012505">
    <property type="term" value="C:endomembrane system"/>
    <property type="evidence" value="ECO:0007669"/>
    <property type="project" value="UniProtKB-ARBA"/>
</dbReference>
<name>A0A502LHL6_9GAMM</name>
<feature type="active site" description="Charge relay system" evidence="7 8">
    <location>
        <position position="259"/>
    </location>
</feature>
<dbReference type="InterPro" id="IPR022398">
    <property type="entry name" value="Peptidase_S8_His-AS"/>
</dbReference>
<feature type="active site" description="Charge relay system" evidence="7 8">
    <location>
        <position position="218"/>
    </location>
</feature>
<dbReference type="Proteomes" id="UP000315303">
    <property type="component" value="Unassembled WGS sequence"/>
</dbReference>
<dbReference type="PROSITE" id="PS51829">
    <property type="entry name" value="P_HOMO_B"/>
    <property type="match status" value="1"/>
</dbReference>
<dbReference type="InterPro" id="IPR002884">
    <property type="entry name" value="P_dom"/>
</dbReference>
<evidence type="ECO:0000256" key="1">
    <source>
        <dbReference type="ARBA" id="ARBA00005325"/>
    </source>
</evidence>
<feature type="domain" description="P/Homo B" evidence="10">
    <location>
        <begin position="605"/>
        <end position="768"/>
    </location>
</feature>
<dbReference type="PANTHER" id="PTHR42884:SF14">
    <property type="entry name" value="NEUROENDOCRINE CONVERTASE 1"/>
    <property type="match status" value="1"/>
</dbReference>
<keyword evidence="3 9" id="KW-0732">Signal</keyword>
<dbReference type="CDD" id="cd04059">
    <property type="entry name" value="Peptidases_S8_Protein_convertases_Kexins_Furin-like"/>
    <property type="match status" value="1"/>
</dbReference>
<proteinExistence type="inferred from homology"/>
<dbReference type="InterPro" id="IPR000209">
    <property type="entry name" value="Peptidase_S8/S53_dom"/>
</dbReference>
<keyword evidence="12" id="KW-1185">Reference proteome</keyword>
<dbReference type="InterPro" id="IPR036852">
    <property type="entry name" value="Peptidase_S8/S53_dom_sf"/>
</dbReference>
<comment type="caution">
    <text evidence="11">The sequence shown here is derived from an EMBL/GenBank/DDBJ whole genome shotgun (WGS) entry which is preliminary data.</text>
</comment>
<dbReference type="InterPro" id="IPR023828">
    <property type="entry name" value="Peptidase_S8_Ser-AS"/>
</dbReference>
<reference evidence="11 12" key="1">
    <citation type="submission" date="2019-01" db="EMBL/GenBank/DDBJ databases">
        <title>Litorilituus lipolytica sp. nov., isolated from intertidal sand of the Yellow Sea in China.</title>
        <authorList>
            <person name="Liu A."/>
        </authorList>
    </citation>
    <scope>NUCLEOTIDE SEQUENCE [LARGE SCALE GENOMIC DNA]</scope>
    <source>
        <strain evidence="11 12">RZ04</strain>
    </source>
</reference>
<keyword evidence="5 8" id="KW-0720">Serine protease</keyword>
<keyword evidence="6" id="KW-0106">Calcium</keyword>
<dbReference type="Pfam" id="PF00082">
    <property type="entry name" value="Peptidase_S8"/>
    <property type="match status" value="1"/>
</dbReference>